<evidence type="ECO:0000313" key="2">
    <source>
        <dbReference type="Proteomes" id="UP000281112"/>
    </source>
</evidence>
<evidence type="ECO:0000313" key="1">
    <source>
        <dbReference type="EMBL" id="RQW64840.1"/>
    </source>
</evidence>
<dbReference type="Pfam" id="PF05787">
    <property type="entry name" value="PhoX"/>
    <property type="match status" value="1"/>
</dbReference>
<dbReference type="Proteomes" id="UP000281112">
    <property type="component" value="Unassembled WGS sequence"/>
</dbReference>
<dbReference type="PROSITE" id="PS51318">
    <property type="entry name" value="TAT"/>
    <property type="match status" value="1"/>
</dbReference>
<dbReference type="EMBL" id="RJVQ01000001">
    <property type="protein sequence ID" value="RQW64840.1"/>
    <property type="molecule type" value="Genomic_DNA"/>
</dbReference>
<protein>
    <submittedName>
        <fullName evidence="1">DUF839 domain-containing protein</fullName>
    </submittedName>
</protein>
<dbReference type="AlphaFoldDB" id="A0A3N9TKP6"/>
<dbReference type="InterPro" id="IPR008557">
    <property type="entry name" value="PhoX"/>
</dbReference>
<dbReference type="InterPro" id="IPR006311">
    <property type="entry name" value="TAT_signal"/>
</dbReference>
<reference evidence="1 2" key="1">
    <citation type="submission" date="2018-11" db="EMBL/GenBank/DDBJ databases">
        <title>Vibrio LJC006 sp. nov., isolated from seawater during the bloom of the enteromorpha.</title>
        <authorList>
            <person name="Liang J."/>
        </authorList>
    </citation>
    <scope>NUCLEOTIDE SEQUENCE [LARGE SCALE GENOMIC DNA]</scope>
    <source>
        <strain evidence="1 2">LJC006</strain>
    </source>
</reference>
<dbReference type="OrthoDB" id="9801383at2"/>
<proteinExistence type="predicted"/>
<sequence length="638" mass="69415">MSHSSQSIDSSRRRMLRFLAGAPMLPLAGGLMGAGFSSLALADSNSELEFIRFLPMDAPTLDNPAAMSTTTIGSALQLKFKDGSSREVRLAYEPFFITGDHVSDGMGKTVIAGGYYDINNKPILDPTAGNRQFFSDCPDGSSLLMVENAKVDGVYGNPVFAVVQFEYTSRNGADEDMYGQLPSPIAVLTLDQNPATGALKLVKYHNVDTSGVEGLWITCGASLSPWGTHLSSEEYEPDASDLDNAEFKSFSQHLFGDKNRANPYNYGHLPEVTVHKDGTGSIEKHYCMGRISHELVQVMPDERTVIMGDDATNGGLFMFIADKKRNLSSGTLYVAKWTQTSGKGAGAGDISWIKLGHATSDEIKKLIDSGIKATDIMDIRTKDPKDSSFTHIRYSGKDNWVKLKPGKEKAAAFLETHRYAALAGGSLGFTKMEGTTVNIADKKAYSAMSYIYKSMTDGTTDIHVEGPKAGAVFEHTLKGGQKDNNGANIDSEWVSTHMEVPYNLIGEDLAQPDALGNTAHADRIANPDNIKFSEKLRTLFIGEDSGNHVNNFLWAYNVDTGDLARILSCPAGAESTGLHAVDEINGWTYIMSNSQHPGDWESPLHDKVKETLDPFIRANYKDRYGSTVGYITGMPKIA</sequence>
<organism evidence="1 2">
    <name type="scientific">Vibrio viridaestus</name>
    <dbReference type="NCBI Taxonomy" id="2487322"/>
    <lineage>
        <taxon>Bacteria</taxon>
        <taxon>Pseudomonadati</taxon>
        <taxon>Pseudomonadota</taxon>
        <taxon>Gammaproteobacteria</taxon>
        <taxon>Vibrionales</taxon>
        <taxon>Vibrionaceae</taxon>
        <taxon>Vibrio</taxon>
    </lineage>
</organism>
<gene>
    <name evidence="1" type="ORF">EES38_02020</name>
</gene>
<dbReference type="PANTHER" id="PTHR35399">
    <property type="entry name" value="SLR8030 PROTEIN"/>
    <property type="match status" value="1"/>
</dbReference>
<name>A0A3N9TKP6_9VIBR</name>
<accession>A0A3N9TKP6</accession>
<keyword evidence="2" id="KW-1185">Reference proteome</keyword>
<dbReference type="RefSeq" id="WP_124935490.1">
    <property type="nucleotide sequence ID" value="NZ_RJVQ01000001.1"/>
</dbReference>
<comment type="caution">
    <text evidence="1">The sequence shown here is derived from an EMBL/GenBank/DDBJ whole genome shotgun (WGS) entry which is preliminary data.</text>
</comment>
<dbReference type="PANTHER" id="PTHR35399:SF2">
    <property type="entry name" value="DUF839 DOMAIN-CONTAINING PROTEIN"/>
    <property type="match status" value="1"/>
</dbReference>